<dbReference type="CDD" id="cd05214">
    <property type="entry name" value="GAPDH_I_N"/>
    <property type="match status" value="1"/>
</dbReference>
<dbReference type="PANTHER" id="PTHR43148">
    <property type="entry name" value="GLYCERALDEHYDE-3-PHOSPHATE DEHYDROGENASE 2"/>
    <property type="match status" value="1"/>
</dbReference>
<reference evidence="6" key="1">
    <citation type="submission" date="2023-04" db="EMBL/GenBank/DDBJ databases">
        <title>Genomic diversity of scab-causing Streptomyces spp. in the province of Quebec, Canada.</title>
        <authorList>
            <person name="Biessy A."/>
            <person name="Cadieux M."/>
            <person name="Ciotola M."/>
            <person name="Filion M."/>
        </authorList>
    </citation>
    <scope>NUCLEOTIDE SEQUENCE</scope>
    <source>
        <strain evidence="6">B21-115</strain>
    </source>
</reference>
<dbReference type="NCBIfam" id="TIGR01534">
    <property type="entry name" value="GAPDH-I"/>
    <property type="match status" value="1"/>
</dbReference>
<dbReference type="Gene3D" id="3.30.360.10">
    <property type="entry name" value="Dihydrodipicolinate Reductase, domain 2"/>
    <property type="match status" value="1"/>
</dbReference>
<evidence type="ECO:0000256" key="1">
    <source>
        <dbReference type="ARBA" id="ARBA00007406"/>
    </source>
</evidence>
<dbReference type="InterPro" id="IPR006424">
    <property type="entry name" value="Glyceraldehyde-3-P_DH_1"/>
</dbReference>
<dbReference type="InterPro" id="IPR020829">
    <property type="entry name" value="GlycerAld_3-P_DH_cat"/>
</dbReference>
<keyword evidence="7" id="KW-1185">Reference proteome</keyword>
<accession>A0ABU8AVR5</accession>
<evidence type="ECO:0000313" key="6">
    <source>
        <dbReference type="EMBL" id="MEH0637810.1"/>
    </source>
</evidence>
<dbReference type="InterPro" id="IPR020831">
    <property type="entry name" value="GlycerAld/Erythrose_P_DH"/>
</dbReference>
<dbReference type="RefSeq" id="WP_334660578.1">
    <property type="nucleotide sequence ID" value="NZ_JARULZ010000002.1"/>
</dbReference>
<dbReference type="Gene3D" id="3.40.50.720">
    <property type="entry name" value="NAD(P)-binding Rossmann-like Domain"/>
    <property type="match status" value="1"/>
</dbReference>
<dbReference type="InterPro" id="IPR036291">
    <property type="entry name" value="NAD(P)-bd_dom_sf"/>
</dbReference>
<feature type="domain" description="Glyceraldehyde 3-phosphate dehydrogenase NAD(P) binding" evidence="5">
    <location>
        <begin position="6"/>
        <end position="161"/>
    </location>
</feature>
<gene>
    <name evidence="6" type="primary">gap</name>
    <name evidence="6" type="ORF">QBA35_31615</name>
</gene>
<evidence type="ECO:0000256" key="2">
    <source>
        <dbReference type="ARBA" id="ARBA00022741"/>
    </source>
</evidence>
<evidence type="ECO:0000313" key="7">
    <source>
        <dbReference type="Proteomes" id="UP001310290"/>
    </source>
</evidence>
<dbReference type="CDD" id="cd18126">
    <property type="entry name" value="GAPDH_I_C"/>
    <property type="match status" value="1"/>
</dbReference>
<evidence type="ECO:0000256" key="4">
    <source>
        <dbReference type="RuleBase" id="RU000397"/>
    </source>
</evidence>
<keyword evidence="3" id="KW-0560">Oxidoreductase</keyword>
<dbReference type="Proteomes" id="UP001310290">
    <property type="component" value="Unassembled WGS sequence"/>
</dbReference>
<dbReference type="PIRSF" id="PIRSF000149">
    <property type="entry name" value="GAP_DH"/>
    <property type="match status" value="1"/>
</dbReference>
<dbReference type="PRINTS" id="PR00078">
    <property type="entry name" value="G3PDHDRGNASE"/>
</dbReference>
<evidence type="ECO:0000256" key="3">
    <source>
        <dbReference type="ARBA" id="ARBA00023002"/>
    </source>
</evidence>
<dbReference type="Pfam" id="PF02800">
    <property type="entry name" value="Gp_dh_C"/>
    <property type="match status" value="1"/>
</dbReference>
<evidence type="ECO:0000259" key="5">
    <source>
        <dbReference type="SMART" id="SM00846"/>
    </source>
</evidence>
<organism evidence="6 7">
    <name type="scientific">Streptomyces bottropensis</name>
    <dbReference type="NCBI Taxonomy" id="42235"/>
    <lineage>
        <taxon>Bacteria</taxon>
        <taxon>Bacillati</taxon>
        <taxon>Actinomycetota</taxon>
        <taxon>Actinomycetes</taxon>
        <taxon>Kitasatosporales</taxon>
        <taxon>Streptomycetaceae</taxon>
        <taxon>Streptomyces</taxon>
    </lineage>
</organism>
<sequence length="345" mass="36690">MADTTVRVGINGFGRIGRNYLRCVLERAETAAGTSVEVVAVNDLTSPAALAHLLEYDSTYGRLHRTVDHDDTSITVDGHRVAVTAERDPAALDWAGLGVDVVIESTGRFRGLDDAGLHLKGGARKVLLSVLGKGVDATIVMGVNEGTYDPETDHVVSNASCTTNCAAPMVKVLDDAFGIDKGLMTTIHGYTNDQVVLDGPHKDLRRGRTAAVNIIPTSTGAARAVGLVLPELAGTLDGLAVRVPVEDGSLTDLTLVLGREVTVDEINDAFRTAADGPLKGILRVSDAPIVSRDVVGDPASCVFDAPLTQAHGNLVKVFGWYDNEWGYTNRLLDLTEYIVARLPQR</sequence>
<dbReference type="SUPFAM" id="SSF55347">
    <property type="entry name" value="Glyceraldehyde-3-phosphate dehydrogenase-like, C-terminal domain"/>
    <property type="match status" value="1"/>
</dbReference>
<proteinExistence type="inferred from homology"/>
<keyword evidence="2" id="KW-0547">Nucleotide-binding</keyword>
<dbReference type="EMBL" id="JARULZ010000002">
    <property type="protein sequence ID" value="MEH0637810.1"/>
    <property type="molecule type" value="Genomic_DNA"/>
</dbReference>
<protein>
    <submittedName>
        <fullName evidence="6">Type I glyceraldehyde-3-phosphate dehydrogenase</fullName>
    </submittedName>
</protein>
<dbReference type="SUPFAM" id="SSF51735">
    <property type="entry name" value="NAD(P)-binding Rossmann-fold domains"/>
    <property type="match status" value="1"/>
</dbReference>
<name>A0ABU8AVR5_9ACTN</name>
<dbReference type="InterPro" id="IPR020828">
    <property type="entry name" value="GlycerAld_3-P_DH_NAD(P)-bd"/>
</dbReference>
<comment type="caution">
    <text evidence="6">The sequence shown here is derived from an EMBL/GenBank/DDBJ whole genome shotgun (WGS) entry which is preliminary data.</text>
</comment>
<dbReference type="SMART" id="SM00846">
    <property type="entry name" value="Gp_dh_N"/>
    <property type="match status" value="1"/>
</dbReference>
<dbReference type="Pfam" id="PF00044">
    <property type="entry name" value="Gp_dh_N"/>
    <property type="match status" value="1"/>
</dbReference>
<comment type="similarity">
    <text evidence="1 4">Belongs to the glyceraldehyde-3-phosphate dehydrogenase family.</text>
</comment>